<reference evidence="1 2" key="1">
    <citation type="journal article" date="2021" name="Commun. Biol.">
        <title>The genome of Shorea leprosula (Dipterocarpaceae) highlights the ecological relevance of drought in aseasonal tropical rainforests.</title>
        <authorList>
            <person name="Ng K.K.S."/>
            <person name="Kobayashi M.J."/>
            <person name="Fawcett J.A."/>
            <person name="Hatakeyama M."/>
            <person name="Paape T."/>
            <person name="Ng C.H."/>
            <person name="Ang C.C."/>
            <person name="Tnah L.H."/>
            <person name="Lee C.T."/>
            <person name="Nishiyama T."/>
            <person name="Sese J."/>
            <person name="O'Brien M.J."/>
            <person name="Copetti D."/>
            <person name="Mohd Noor M.I."/>
            <person name="Ong R.C."/>
            <person name="Putra M."/>
            <person name="Sireger I.Z."/>
            <person name="Indrioko S."/>
            <person name="Kosugi Y."/>
            <person name="Izuno A."/>
            <person name="Isagi Y."/>
            <person name="Lee S.L."/>
            <person name="Shimizu K.K."/>
        </authorList>
    </citation>
    <scope>NUCLEOTIDE SEQUENCE [LARGE SCALE GENOMIC DNA]</scope>
    <source>
        <strain evidence="1">214</strain>
    </source>
</reference>
<accession>A0AAV5KRJ7</accession>
<sequence>MDESVCFPLIRWNSPSYPKLLSLIQVQRLKENNCKELYQLKAVLGIASFPMKCLVWSE</sequence>
<name>A0AAV5KRJ7_9ROSI</name>
<protein>
    <submittedName>
        <fullName evidence="1">Uncharacterized protein</fullName>
    </submittedName>
</protein>
<gene>
    <name evidence="1" type="ORF">SLEP1_g36304</name>
</gene>
<comment type="caution">
    <text evidence="1">The sequence shown here is derived from an EMBL/GenBank/DDBJ whole genome shotgun (WGS) entry which is preliminary data.</text>
</comment>
<dbReference type="EMBL" id="BPVZ01000074">
    <property type="protein sequence ID" value="GKV27097.1"/>
    <property type="molecule type" value="Genomic_DNA"/>
</dbReference>
<evidence type="ECO:0000313" key="2">
    <source>
        <dbReference type="Proteomes" id="UP001054252"/>
    </source>
</evidence>
<dbReference type="Proteomes" id="UP001054252">
    <property type="component" value="Unassembled WGS sequence"/>
</dbReference>
<evidence type="ECO:0000313" key="1">
    <source>
        <dbReference type="EMBL" id="GKV27097.1"/>
    </source>
</evidence>
<dbReference type="AlphaFoldDB" id="A0AAV5KRJ7"/>
<organism evidence="1 2">
    <name type="scientific">Rubroshorea leprosula</name>
    <dbReference type="NCBI Taxonomy" id="152421"/>
    <lineage>
        <taxon>Eukaryota</taxon>
        <taxon>Viridiplantae</taxon>
        <taxon>Streptophyta</taxon>
        <taxon>Embryophyta</taxon>
        <taxon>Tracheophyta</taxon>
        <taxon>Spermatophyta</taxon>
        <taxon>Magnoliopsida</taxon>
        <taxon>eudicotyledons</taxon>
        <taxon>Gunneridae</taxon>
        <taxon>Pentapetalae</taxon>
        <taxon>rosids</taxon>
        <taxon>malvids</taxon>
        <taxon>Malvales</taxon>
        <taxon>Dipterocarpaceae</taxon>
        <taxon>Rubroshorea</taxon>
    </lineage>
</organism>
<keyword evidence="2" id="KW-1185">Reference proteome</keyword>
<proteinExistence type="predicted"/>